<dbReference type="GO" id="GO:0008270">
    <property type="term" value="F:zinc ion binding"/>
    <property type="evidence" value="ECO:0007669"/>
    <property type="project" value="InterPro"/>
</dbReference>
<dbReference type="GO" id="GO:0006351">
    <property type="term" value="P:DNA-templated transcription"/>
    <property type="evidence" value="ECO:0007669"/>
    <property type="project" value="InterPro"/>
</dbReference>
<dbReference type="PANTHER" id="PTHR47338">
    <property type="entry name" value="ZN(II)2CYS6 TRANSCRIPTION FACTOR (EUROFUNG)-RELATED"/>
    <property type="match status" value="1"/>
</dbReference>
<accession>A0A0D1YBH2</accession>
<dbReference type="EMBL" id="KN846954">
    <property type="protein sequence ID" value="KIV78154.1"/>
    <property type="molecule type" value="Genomic_DNA"/>
</dbReference>
<gene>
    <name evidence="7" type="ORF">PV11_09900</name>
</gene>
<feature type="domain" description="Xylanolytic transcriptional activator regulatory" evidence="6">
    <location>
        <begin position="237"/>
        <end position="313"/>
    </location>
</feature>
<dbReference type="InterPro" id="IPR050815">
    <property type="entry name" value="TF_fung"/>
</dbReference>
<keyword evidence="3" id="KW-0805">Transcription regulation</keyword>
<organism evidence="7 8">
    <name type="scientific">Exophiala sideris</name>
    <dbReference type="NCBI Taxonomy" id="1016849"/>
    <lineage>
        <taxon>Eukaryota</taxon>
        <taxon>Fungi</taxon>
        <taxon>Dikarya</taxon>
        <taxon>Ascomycota</taxon>
        <taxon>Pezizomycotina</taxon>
        <taxon>Eurotiomycetes</taxon>
        <taxon>Chaetothyriomycetidae</taxon>
        <taxon>Chaetothyriales</taxon>
        <taxon>Herpotrichiellaceae</taxon>
        <taxon>Exophiala</taxon>
    </lineage>
</organism>
<dbReference type="SMART" id="SM00906">
    <property type="entry name" value="Fungal_trans"/>
    <property type="match status" value="1"/>
</dbReference>
<dbReference type="Proteomes" id="UP000053599">
    <property type="component" value="Unassembled WGS sequence"/>
</dbReference>
<evidence type="ECO:0000256" key="5">
    <source>
        <dbReference type="ARBA" id="ARBA00023242"/>
    </source>
</evidence>
<evidence type="ECO:0000259" key="6">
    <source>
        <dbReference type="SMART" id="SM00906"/>
    </source>
</evidence>
<proteinExistence type="predicted"/>
<keyword evidence="2" id="KW-0479">Metal-binding</keyword>
<dbReference type="InterPro" id="IPR007219">
    <property type="entry name" value="XnlR_reg_dom"/>
</dbReference>
<dbReference type="GO" id="GO:0000981">
    <property type="term" value="F:DNA-binding transcription factor activity, RNA polymerase II-specific"/>
    <property type="evidence" value="ECO:0007669"/>
    <property type="project" value="InterPro"/>
</dbReference>
<comment type="subcellular location">
    <subcellularLocation>
        <location evidence="1">Nucleus</location>
    </subcellularLocation>
</comment>
<name>A0A0D1YBH2_9EURO</name>
<dbReference type="GO" id="GO:0005634">
    <property type="term" value="C:nucleus"/>
    <property type="evidence" value="ECO:0007669"/>
    <property type="project" value="UniProtKB-SubCell"/>
</dbReference>
<evidence type="ECO:0000256" key="1">
    <source>
        <dbReference type="ARBA" id="ARBA00004123"/>
    </source>
</evidence>
<evidence type="ECO:0000256" key="4">
    <source>
        <dbReference type="ARBA" id="ARBA00023163"/>
    </source>
</evidence>
<dbReference type="HOGENOM" id="CLU_432869_0_0_1"/>
<dbReference type="STRING" id="1016849.A0A0D1YBH2"/>
<evidence type="ECO:0000256" key="3">
    <source>
        <dbReference type="ARBA" id="ARBA00023015"/>
    </source>
</evidence>
<evidence type="ECO:0000313" key="8">
    <source>
        <dbReference type="Proteomes" id="UP000053599"/>
    </source>
</evidence>
<dbReference type="GO" id="GO:0003677">
    <property type="term" value="F:DNA binding"/>
    <property type="evidence" value="ECO:0007669"/>
    <property type="project" value="InterPro"/>
</dbReference>
<dbReference type="AlphaFoldDB" id="A0A0D1YBH2"/>
<dbReference type="Pfam" id="PF04082">
    <property type="entry name" value="Fungal_trans"/>
    <property type="match status" value="1"/>
</dbReference>
<evidence type="ECO:0000256" key="2">
    <source>
        <dbReference type="ARBA" id="ARBA00022723"/>
    </source>
</evidence>
<dbReference type="PANTHER" id="PTHR47338:SF5">
    <property type="entry name" value="ZN(II)2CYS6 TRANSCRIPTION FACTOR (EUROFUNG)"/>
    <property type="match status" value="1"/>
</dbReference>
<protein>
    <recommendedName>
        <fullName evidence="6">Xylanolytic transcriptional activator regulatory domain-containing protein</fullName>
    </recommendedName>
</protein>
<sequence>MRIEDLTVGVGHNESSVLQSSRAPATIGAATRSQLSSSINRRSGLSSPLPRWLELGQQIQGEPSDLVVQSVGLDGSEPTLALPYLETAFRNPTTWDEPRAFEENVFGTDSAATMEEPLPCLTSDPAFQPHLLSLYFEYVQPRLPMFRRPQFEHDLAAGRVFVGLLNAMLAISFRYLSRQDLSRFLVDKTPTSSDYADRARAQLDAVLSQRGATSLDIVRTACLLAVFDYFSCPNPRSWMSVSTAIRLAIMTKLHQTDSPGVATGLSDASKEDCRYLWWTIWKLDTTISSISMTSFAIDGACIGVAVPTSNVEDYTNDMVQPSALYFLETESSKCWRAFQDMQSKSLDHAFNMHLAAVLFLRGVSQCQQRLQTRPSPGLVGEMMSMKNAFSCIRLALPSEFWNGSKSIDEDDYSHRNRLETLIMLYTGHLIINEPPYEQNVENLCISQDEFIASWQNSILHAEELAGVLRHWVPEYFARADPGICSALWHAACALSLYKMAGTNKHDPFLAARVESSLDLLCVSLEKFAKTWGIGRTLQDSLKTLQSWAWLPLETSRLPKVILEFRKAINPLAQSPGSVDVSLLCAASVPSTESNLEE</sequence>
<reference evidence="7 8" key="1">
    <citation type="submission" date="2015-01" db="EMBL/GenBank/DDBJ databases">
        <title>The Genome Sequence of Exophiala sideris CBS121828.</title>
        <authorList>
            <consortium name="The Broad Institute Genomics Platform"/>
            <person name="Cuomo C."/>
            <person name="de Hoog S."/>
            <person name="Gorbushina A."/>
            <person name="Stielow B."/>
            <person name="Teixiera M."/>
            <person name="Abouelleil A."/>
            <person name="Chapman S.B."/>
            <person name="Priest M."/>
            <person name="Young S.K."/>
            <person name="Wortman J."/>
            <person name="Nusbaum C."/>
            <person name="Birren B."/>
        </authorList>
    </citation>
    <scope>NUCLEOTIDE SEQUENCE [LARGE SCALE GENOMIC DNA]</scope>
    <source>
        <strain evidence="7 8">CBS 121828</strain>
    </source>
</reference>
<dbReference type="CDD" id="cd12148">
    <property type="entry name" value="fungal_TF_MHR"/>
    <property type="match status" value="1"/>
</dbReference>
<dbReference type="OrthoDB" id="3362851at2759"/>
<keyword evidence="4" id="KW-0804">Transcription</keyword>
<keyword evidence="5" id="KW-0539">Nucleus</keyword>
<evidence type="ECO:0000313" key="7">
    <source>
        <dbReference type="EMBL" id="KIV78154.1"/>
    </source>
</evidence>